<evidence type="ECO:0000256" key="1">
    <source>
        <dbReference type="SAM" id="Phobius"/>
    </source>
</evidence>
<evidence type="ECO:0000313" key="2">
    <source>
        <dbReference type="EMBL" id="MSS84176.1"/>
    </source>
</evidence>
<keyword evidence="1" id="KW-0472">Membrane</keyword>
<dbReference type="Proteomes" id="UP000470875">
    <property type="component" value="Unassembled WGS sequence"/>
</dbReference>
<keyword evidence="3" id="KW-1185">Reference proteome</keyword>
<evidence type="ECO:0000313" key="3">
    <source>
        <dbReference type="Proteomes" id="UP000470875"/>
    </source>
</evidence>
<feature type="transmembrane region" description="Helical" evidence="1">
    <location>
        <begin position="58"/>
        <end position="78"/>
    </location>
</feature>
<reference evidence="2 3" key="1">
    <citation type="submission" date="2019-08" db="EMBL/GenBank/DDBJ databases">
        <title>In-depth cultivation of the pig gut microbiome towards novel bacterial diversity and tailored functional studies.</title>
        <authorList>
            <person name="Wylensek D."/>
            <person name="Hitch T.C.A."/>
            <person name="Clavel T."/>
        </authorList>
    </citation>
    <scope>NUCLEOTIDE SEQUENCE [LARGE SCALE GENOMIC DNA]</scope>
    <source>
        <strain evidence="2 3">WB03_NA08</strain>
    </source>
</reference>
<name>A0A6N7W7F3_9ACTO</name>
<sequence>MTLLNGAVMIPVNYKTIHDYYQFQFGRWLEFVKPLGIAAAACLGAGVLLGFFSTELRGVGFFLALLMGLGAAACVYIGNKEHRDFQTLTEQFNLQAEQAIVNEKTASRDALGNIEYRDIPPFVETRPTDFPLPTPGDPLYRTVWGTEPYLWAAPNEGRTFSSIQMKTLYCSQGWIHGVKEVFDLRQSYREYQGNIQWALREVTVSFHTVSSSRGHEVALVVTNAGETWSIYLDNSPEQIAHISALQNLVRQSRSSNTN</sequence>
<proteinExistence type="predicted"/>
<protein>
    <submittedName>
        <fullName evidence="2">Uncharacterized protein</fullName>
    </submittedName>
</protein>
<gene>
    <name evidence="2" type="ORF">FYJ24_05220</name>
</gene>
<organism evidence="2 3">
    <name type="scientific">Scrofimicrobium canadense</name>
    <dbReference type="NCBI Taxonomy" id="2652290"/>
    <lineage>
        <taxon>Bacteria</taxon>
        <taxon>Bacillati</taxon>
        <taxon>Actinomycetota</taxon>
        <taxon>Actinomycetes</taxon>
        <taxon>Actinomycetales</taxon>
        <taxon>Actinomycetaceae</taxon>
        <taxon>Scrofimicrobium</taxon>
    </lineage>
</organism>
<dbReference type="EMBL" id="VULO01000005">
    <property type="protein sequence ID" value="MSS84176.1"/>
    <property type="molecule type" value="Genomic_DNA"/>
</dbReference>
<dbReference type="AlphaFoldDB" id="A0A6N7W7F3"/>
<keyword evidence="1" id="KW-1133">Transmembrane helix</keyword>
<dbReference type="RefSeq" id="WP_154544285.1">
    <property type="nucleotide sequence ID" value="NZ_VULO01000005.1"/>
</dbReference>
<accession>A0A6N7W7F3</accession>
<feature type="transmembrane region" description="Helical" evidence="1">
    <location>
        <begin position="31"/>
        <end position="52"/>
    </location>
</feature>
<comment type="caution">
    <text evidence="2">The sequence shown here is derived from an EMBL/GenBank/DDBJ whole genome shotgun (WGS) entry which is preliminary data.</text>
</comment>
<keyword evidence="1" id="KW-0812">Transmembrane</keyword>